<dbReference type="Gene3D" id="3.40.50.300">
    <property type="entry name" value="P-loop containing nucleotide triphosphate hydrolases"/>
    <property type="match status" value="1"/>
</dbReference>
<dbReference type="SUPFAM" id="SSF47413">
    <property type="entry name" value="lambda repressor-like DNA-binding domains"/>
    <property type="match status" value="1"/>
</dbReference>
<dbReference type="Pfam" id="PF13560">
    <property type="entry name" value="HTH_31"/>
    <property type="match status" value="1"/>
</dbReference>
<proteinExistence type="predicted"/>
<reference evidence="4" key="1">
    <citation type="journal article" date="2019" name="Int. J. Syst. Evol. Microbiol.">
        <title>The Global Catalogue of Microorganisms (GCM) 10K type strain sequencing project: providing services to taxonomists for standard genome sequencing and annotation.</title>
        <authorList>
            <consortium name="The Broad Institute Genomics Platform"/>
            <consortium name="The Broad Institute Genome Sequencing Center for Infectious Disease"/>
            <person name="Wu L."/>
            <person name="Ma J."/>
        </authorList>
    </citation>
    <scope>NUCLEOTIDE SEQUENCE [LARGE SCALE GENOMIC DNA]</scope>
    <source>
        <strain evidence="4">ZS-22-S1</strain>
    </source>
</reference>
<dbReference type="Pfam" id="PF05729">
    <property type="entry name" value="NACHT"/>
    <property type="match status" value="1"/>
</dbReference>
<evidence type="ECO:0000313" key="4">
    <source>
        <dbReference type="Proteomes" id="UP001595859"/>
    </source>
</evidence>
<keyword evidence="1" id="KW-0472">Membrane</keyword>
<dbReference type="SMART" id="SM00530">
    <property type="entry name" value="HTH_XRE"/>
    <property type="match status" value="1"/>
</dbReference>
<sequence length="737" mass="79455">MANQFGPLLREFRQRAGLTQEALAERSGLGVRTVRGLETGERDDPRMRTVESLAEALDLTAHDRIELLAAAGSQPPADSPRRVPAGADRLTEAASLLAYELRTRLRREEEQRQIHDPIPLPVRWRAAPDGLLDSWTNIGMAKPGETVRPVELAGSLDEIVRVYQRIPSGRLVVLGRAGSGKTILTMRFVLGLLDVSAPGDPVPVIFSVGSWHPGTTALRDWLIEQLLRDHPGLDAPGPGGSTLAAALVESGRILPVLDGFDEIAAGLHRAALAALNATTLPLLVTSRVDEYQAAVESTDVLTAAAAVVLTDLTADDLASYLPRTTRRQGAAGTVWEPVLAHVRDHPDGDLAAVLTTPLMVSLARTIYSDTPEHDPAQLLETGRFGTREAIERHLLGSFVPTVYRREPGRYTHDEDRVEHWLGFLAHHLDRLRTHDLAWWQLGDRMPGWLRMVVSGLVLGIAVGLPAALVIGLIHTVGVGTASAGLGGGLSAALAAGPMEALAVGMTVGLAHGASLAFRSTVFEPSRVRLRLRVARRSPVLRRFAVGLAVGVGLGIGLGIARELGATFWIVGRIGDTTAVVVLFGLVFGVVWGLVWGVMANFEAPVDISSAGSPVDLLNTNRRTVVVQSLALGLMTWLTYTAMVAVLHGPRFGLAYGLSYGLVLGLAISLGASSLTAWGTWMVFARVWLPVNGRLPWTLPEFLEDAYRRGVLRRAGAVYQFRHARLQDHLKQAYRTGR</sequence>
<gene>
    <name evidence="3" type="ORF">ACFPCV_05365</name>
</gene>
<keyword evidence="4" id="KW-1185">Reference proteome</keyword>
<dbReference type="Gene3D" id="1.10.260.40">
    <property type="entry name" value="lambda repressor-like DNA-binding domains"/>
    <property type="match status" value="1"/>
</dbReference>
<feature type="transmembrane region" description="Helical" evidence="1">
    <location>
        <begin position="580"/>
        <end position="603"/>
    </location>
</feature>
<feature type="transmembrane region" description="Helical" evidence="1">
    <location>
        <begin position="624"/>
        <end position="647"/>
    </location>
</feature>
<evidence type="ECO:0000313" key="3">
    <source>
        <dbReference type="EMBL" id="MFC4852925.1"/>
    </source>
</evidence>
<evidence type="ECO:0000259" key="2">
    <source>
        <dbReference type="PROSITE" id="PS50943"/>
    </source>
</evidence>
<dbReference type="SUPFAM" id="SSF52540">
    <property type="entry name" value="P-loop containing nucleoside triphosphate hydrolases"/>
    <property type="match status" value="1"/>
</dbReference>
<feature type="domain" description="HTH cro/C1-type" evidence="2">
    <location>
        <begin position="9"/>
        <end position="64"/>
    </location>
</feature>
<feature type="transmembrane region" description="Helical" evidence="1">
    <location>
        <begin position="493"/>
        <end position="518"/>
    </location>
</feature>
<dbReference type="InterPro" id="IPR027417">
    <property type="entry name" value="P-loop_NTPase"/>
</dbReference>
<accession>A0ABV9RX77</accession>
<dbReference type="RefSeq" id="WP_378054875.1">
    <property type="nucleotide sequence ID" value="NZ_JBHSIS010000002.1"/>
</dbReference>
<dbReference type="InterPro" id="IPR007111">
    <property type="entry name" value="NACHT_NTPase"/>
</dbReference>
<feature type="transmembrane region" description="Helical" evidence="1">
    <location>
        <begin position="539"/>
        <end position="560"/>
    </location>
</feature>
<dbReference type="CDD" id="cd00093">
    <property type="entry name" value="HTH_XRE"/>
    <property type="match status" value="1"/>
</dbReference>
<name>A0ABV9RX77_9PSEU</name>
<organism evidence="3 4">
    <name type="scientific">Actinophytocola glycyrrhizae</name>
    <dbReference type="NCBI Taxonomy" id="2044873"/>
    <lineage>
        <taxon>Bacteria</taxon>
        <taxon>Bacillati</taxon>
        <taxon>Actinomycetota</taxon>
        <taxon>Actinomycetes</taxon>
        <taxon>Pseudonocardiales</taxon>
        <taxon>Pseudonocardiaceae</taxon>
    </lineage>
</organism>
<dbReference type="Proteomes" id="UP001595859">
    <property type="component" value="Unassembled WGS sequence"/>
</dbReference>
<feature type="transmembrane region" description="Helical" evidence="1">
    <location>
        <begin position="659"/>
        <end position="683"/>
    </location>
</feature>
<keyword evidence="1" id="KW-1133">Transmembrane helix</keyword>
<keyword evidence="1" id="KW-0812">Transmembrane</keyword>
<feature type="transmembrane region" description="Helical" evidence="1">
    <location>
        <begin position="448"/>
        <end position="473"/>
    </location>
</feature>
<comment type="caution">
    <text evidence="3">The sequence shown here is derived from an EMBL/GenBank/DDBJ whole genome shotgun (WGS) entry which is preliminary data.</text>
</comment>
<dbReference type="EMBL" id="JBHSIS010000002">
    <property type="protein sequence ID" value="MFC4852925.1"/>
    <property type="molecule type" value="Genomic_DNA"/>
</dbReference>
<dbReference type="InterPro" id="IPR001387">
    <property type="entry name" value="Cro/C1-type_HTH"/>
</dbReference>
<evidence type="ECO:0000256" key="1">
    <source>
        <dbReference type="SAM" id="Phobius"/>
    </source>
</evidence>
<dbReference type="InterPro" id="IPR010982">
    <property type="entry name" value="Lambda_DNA-bd_dom_sf"/>
</dbReference>
<dbReference type="PROSITE" id="PS50943">
    <property type="entry name" value="HTH_CROC1"/>
    <property type="match status" value="1"/>
</dbReference>
<protein>
    <submittedName>
        <fullName evidence="3">NACHT domain-containing protein</fullName>
    </submittedName>
</protein>